<evidence type="ECO:0000259" key="5">
    <source>
        <dbReference type="PROSITE" id="PS51720"/>
    </source>
</evidence>
<feature type="domain" description="AIG1-type G" evidence="5">
    <location>
        <begin position="369"/>
        <end position="563"/>
    </location>
</feature>
<dbReference type="Pfam" id="PF04548">
    <property type="entry name" value="AIG1"/>
    <property type="match status" value="2"/>
</dbReference>
<accession>A0A3B3SF86</accession>
<evidence type="ECO:0000256" key="4">
    <source>
        <dbReference type="SAM" id="MobiDB-lite"/>
    </source>
</evidence>
<feature type="region of interest" description="Disordered" evidence="4">
    <location>
        <begin position="276"/>
        <end position="304"/>
    </location>
</feature>
<name>A0A3B3SF86_9TELE</name>
<evidence type="ECO:0000256" key="3">
    <source>
        <dbReference type="ARBA" id="ARBA00023134"/>
    </source>
</evidence>
<keyword evidence="3" id="KW-0342">GTP-binding</keyword>
<dbReference type="Ensembl" id="ENSPKIT00000009879.1">
    <property type="protein sequence ID" value="ENSPKIP00000029088.1"/>
    <property type="gene ID" value="ENSPKIG00000010465.1"/>
</dbReference>
<reference evidence="6" key="2">
    <citation type="submission" date="2025-09" db="UniProtKB">
        <authorList>
            <consortium name="Ensembl"/>
        </authorList>
    </citation>
    <scope>IDENTIFICATION</scope>
</reference>
<protein>
    <submittedName>
        <fullName evidence="6">Uncharacterized LOC111833487</fullName>
    </submittedName>
</protein>
<dbReference type="PROSITE" id="PS51720">
    <property type="entry name" value="G_AIG1"/>
    <property type="match status" value="2"/>
</dbReference>
<dbReference type="InterPro" id="IPR045058">
    <property type="entry name" value="GIMA/IAN/Toc"/>
</dbReference>
<dbReference type="InterPro" id="IPR006703">
    <property type="entry name" value="G_AIG1"/>
</dbReference>
<dbReference type="PANTHER" id="PTHR10903">
    <property type="entry name" value="GTPASE, IMAP FAMILY MEMBER-RELATED"/>
    <property type="match status" value="1"/>
</dbReference>
<feature type="domain" description="AIG1-type G" evidence="5">
    <location>
        <begin position="33"/>
        <end position="230"/>
    </location>
</feature>
<proteinExistence type="inferred from homology"/>
<comment type="similarity">
    <text evidence="1">Belongs to the TRAFAC class TrmE-Era-EngA-EngB-Septin-like GTPase superfamily. AIG1/Toc34/Toc159-like paraseptin GTPase family. IAN subfamily.</text>
</comment>
<evidence type="ECO:0000256" key="2">
    <source>
        <dbReference type="ARBA" id="ARBA00022741"/>
    </source>
</evidence>
<dbReference type="GO" id="GO:0005525">
    <property type="term" value="F:GTP binding"/>
    <property type="evidence" value="ECO:0007669"/>
    <property type="project" value="UniProtKB-KW"/>
</dbReference>
<evidence type="ECO:0000313" key="7">
    <source>
        <dbReference type="Proteomes" id="UP000261540"/>
    </source>
</evidence>
<organism evidence="6 7">
    <name type="scientific">Paramormyrops kingsleyae</name>
    <dbReference type="NCBI Taxonomy" id="1676925"/>
    <lineage>
        <taxon>Eukaryota</taxon>
        <taxon>Metazoa</taxon>
        <taxon>Chordata</taxon>
        <taxon>Craniata</taxon>
        <taxon>Vertebrata</taxon>
        <taxon>Euteleostomi</taxon>
        <taxon>Actinopterygii</taxon>
        <taxon>Neopterygii</taxon>
        <taxon>Teleostei</taxon>
        <taxon>Osteoglossocephala</taxon>
        <taxon>Osteoglossomorpha</taxon>
        <taxon>Osteoglossiformes</taxon>
        <taxon>Mormyridae</taxon>
        <taxon>Paramormyrops</taxon>
    </lineage>
</organism>
<feature type="region of interest" description="Disordered" evidence="4">
    <location>
        <begin position="588"/>
        <end position="613"/>
    </location>
</feature>
<keyword evidence="2" id="KW-0547">Nucleotide-binding</keyword>
<dbReference type="InterPro" id="IPR027417">
    <property type="entry name" value="P-loop_NTPase"/>
</dbReference>
<dbReference type="Proteomes" id="UP000261540">
    <property type="component" value="Unplaced"/>
</dbReference>
<evidence type="ECO:0000256" key="1">
    <source>
        <dbReference type="ARBA" id="ARBA00008535"/>
    </source>
</evidence>
<dbReference type="AlphaFoldDB" id="A0A3B3SF86"/>
<dbReference type="KEGG" id="pki:111833487"/>
<reference evidence="6" key="1">
    <citation type="submission" date="2025-08" db="UniProtKB">
        <authorList>
            <consortium name="Ensembl"/>
        </authorList>
    </citation>
    <scope>IDENTIFICATION</scope>
</reference>
<dbReference type="OrthoDB" id="8954335at2759"/>
<dbReference type="Gene3D" id="3.40.50.300">
    <property type="entry name" value="P-loop containing nucleotide triphosphate hydrolases"/>
    <property type="match status" value="2"/>
</dbReference>
<dbReference type="STRING" id="1676925.ENSPKIP00000029088"/>
<dbReference type="FunFam" id="3.40.50.300:FF:000366">
    <property type="entry name" value="GTPase, IMAP family member 2"/>
    <property type="match status" value="1"/>
</dbReference>
<dbReference type="SUPFAM" id="SSF52540">
    <property type="entry name" value="P-loop containing nucleoside triphosphate hydrolases"/>
    <property type="match status" value="2"/>
</dbReference>
<dbReference type="RefSeq" id="XP_023647553.1">
    <property type="nucleotide sequence ID" value="XM_023791785.2"/>
</dbReference>
<feature type="compositionally biased region" description="Low complexity" evidence="4">
    <location>
        <begin position="602"/>
        <end position="613"/>
    </location>
</feature>
<dbReference type="GeneID" id="111833487"/>
<dbReference type="GeneTree" id="ENSGT00940000165343"/>
<sequence>MNISQELSLNSQDRLISDSGRMNENGMAPPAGFPELRLVLLGTIGCGKTHSGDTILGTSSRVSDYTSPRICQNRQGLSEGRMLNLVETPRWYWSGGRVETTVRRETARALSLTAPGPHAFLLLIPVGQFTEVEGRVPSQMEEMFGQDVLRHTLVLFTCGDYLMGKGTEEYLAGEGPGLKEVLDRCGGRYHVINNRRPQDRGQVRSLLEKVENMVRINGDCYVHHIAAPVDAERRPVDRTWSSNPMVLKTQNRRESWDGSRLTGTEERDIGVEEAVTAKQLPNGLHAAAPPRRTSDSSNPLERRPSFRLSAEGALLSQLMDEKPAPSYVNTIFHRISSTSEEAPPTISHPSSSAEDAVFPSPAPFLSTTLPELRLLILGRRGTGKRDMGNCILGKEALLSRDGADLECERRTAIVAGNQVAVVHTPDWLDSEHLLEDVQKGLSEGLSLSSPGPHAFLLCVSVDQPAAVELRALRAVEGILGPDALRSHSMVLFTRGTRGGASIAELEEHIASHRQDLMQLVEKCGDRYHVMEPGSVGELLEKVEQAVKESGGRCYSHGSNHRVTEAEDEVQQMLSSFLQCVKEVEEDAVEQKGSLTESHKGQPDSPASVSSSSSSPSLLHSLCQRVVEVLKGVPKLLAGGALLGGVLGIYLGGPLGGAVGASVGTVATEVGRRKYSAKMKTQ</sequence>
<keyword evidence="7" id="KW-1185">Reference proteome</keyword>
<evidence type="ECO:0000313" key="6">
    <source>
        <dbReference type="Ensembl" id="ENSPKIP00000029088.1"/>
    </source>
</evidence>
<dbReference type="PANTHER" id="PTHR10903:SF167">
    <property type="entry name" value="GTPASE IMAP FAMILY MEMBER 6-RELATED"/>
    <property type="match status" value="1"/>
</dbReference>